<evidence type="ECO:0008006" key="6">
    <source>
        <dbReference type="Google" id="ProtNLM"/>
    </source>
</evidence>
<dbReference type="AlphaFoldDB" id="A0A6J8DPK8"/>
<dbReference type="OrthoDB" id="10361478at2759"/>
<evidence type="ECO:0000256" key="3">
    <source>
        <dbReference type="SAM" id="Phobius"/>
    </source>
</evidence>
<feature type="transmembrane region" description="Helical" evidence="3">
    <location>
        <begin position="315"/>
        <end position="335"/>
    </location>
</feature>
<keyword evidence="3" id="KW-0812">Transmembrane</keyword>
<keyword evidence="5" id="KW-1185">Reference proteome</keyword>
<name>A0A6J8DPK8_MYTCO</name>
<organism evidence="4 5">
    <name type="scientific">Mytilus coruscus</name>
    <name type="common">Sea mussel</name>
    <dbReference type="NCBI Taxonomy" id="42192"/>
    <lineage>
        <taxon>Eukaryota</taxon>
        <taxon>Metazoa</taxon>
        <taxon>Spiralia</taxon>
        <taxon>Lophotrochozoa</taxon>
        <taxon>Mollusca</taxon>
        <taxon>Bivalvia</taxon>
        <taxon>Autobranchia</taxon>
        <taxon>Pteriomorphia</taxon>
        <taxon>Mytilida</taxon>
        <taxon>Mytiloidea</taxon>
        <taxon>Mytilidae</taxon>
        <taxon>Mytilinae</taxon>
        <taxon>Mytilus</taxon>
    </lineage>
</organism>
<feature type="compositionally biased region" description="Polar residues" evidence="2">
    <location>
        <begin position="241"/>
        <end position="257"/>
    </location>
</feature>
<dbReference type="Proteomes" id="UP000507470">
    <property type="component" value="Unassembled WGS sequence"/>
</dbReference>
<dbReference type="GO" id="GO:0006869">
    <property type="term" value="P:lipid transport"/>
    <property type="evidence" value="ECO:0007669"/>
    <property type="project" value="InterPro"/>
</dbReference>
<dbReference type="GO" id="GO:0042157">
    <property type="term" value="P:lipoprotein metabolic process"/>
    <property type="evidence" value="ECO:0007669"/>
    <property type="project" value="InterPro"/>
</dbReference>
<dbReference type="GO" id="GO:0005576">
    <property type="term" value="C:extracellular region"/>
    <property type="evidence" value="ECO:0007669"/>
    <property type="project" value="InterPro"/>
</dbReference>
<sequence length="555" mass="61615">MLQRVIRSKYFCKESSKAHYSCLFDELKQSYVESCANQILLAMDKNILSASYDEIPIVLLKRYQPFKFWSNMSSQCIFAKSTCNEIGQILVDNVSTSKDTLCRCDYTKGLGFIKKPRNPCFCIPSEEDCSCYPVSCPLNYTLTADYQCKPETVIAHITFCSKIQMSRKDNEITDLPVSKIIRQITSKPWDRNDVRVVNCLIVLAIAFVSSLIIKGHFIDQKTTRQRRNVDRAIPNYREKTQPQNRDNLPENTGNEAANTEDPRMQQLRNEMENFEETLLEWVANSEIAIQTLKTLAEELNVHFSRISKTKIGGSAAGIVGGVLGIVGLALTPVTFGASLGLSIAGGVVAGLGGATVGGSFIADNVLSKKTKTNAEVELAKYSAGIKYIKETCLELGQKLKDIGTLEKKFPEWVRFWMFFAHGQSSDISKLNWTTTEELINTSITNVESAARFVGGGVGAGIRITGAALRVTGTSLHVASGIIGALMIPFDIYTLVDSAIDVHKKNKHKTSKLIIDISEAISGEIPTKENIKKMINCTKNQYSRMIPFRKCVKQFS</sequence>
<dbReference type="Pfam" id="PF05461">
    <property type="entry name" value="ApoL"/>
    <property type="match status" value="1"/>
</dbReference>
<dbReference type="GO" id="GO:0008289">
    <property type="term" value="F:lipid binding"/>
    <property type="evidence" value="ECO:0007669"/>
    <property type="project" value="InterPro"/>
</dbReference>
<comment type="similarity">
    <text evidence="1">Belongs to the apolipoprotein L family.</text>
</comment>
<evidence type="ECO:0000256" key="2">
    <source>
        <dbReference type="SAM" id="MobiDB-lite"/>
    </source>
</evidence>
<feature type="region of interest" description="Disordered" evidence="2">
    <location>
        <begin position="228"/>
        <end position="262"/>
    </location>
</feature>
<protein>
    <recommendedName>
        <fullName evidence="6">APOL</fullName>
    </recommendedName>
</protein>
<gene>
    <name evidence="4" type="ORF">MCOR_43206</name>
</gene>
<feature type="transmembrane region" description="Helical" evidence="3">
    <location>
        <begin position="195"/>
        <end position="217"/>
    </location>
</feature>
<feature type="transmembrane region" description="Helical" evidence="3">
    <location>
        <begin position="341"/>
        <end position="362"/>
    </location>
</feature>
<keyword evidence="3" id="KW-1133">Transmembrane helix</keyword>
<keyword evidence="3" id="KW-0472">Membrane</keyword>
<proteinExistence type="inferred from homology"/>
<feature type="compositionally biased region" description="Basic and acidic residues" evidence="2">
    <location>
        <begin position="228"/>
        <end position="240"/>
    </location>
</feature>
<dbReference type="InterPro" id="IPR008405">
    <property type="entry name" value="ApoL"/>
</dbReference>
<evidence type="ECO:0000313" key="4">
    <source>
        <dbReference type="EMBL" id="CAC5409996.1"/>
    </source>
</evidence>
<dbReference type="PANTHER" id="PTHR14096">
    <property type="entry name" value="APOLIPOPROTEIN L"/>
    <property type="match status" value="1"/>
</dbReference>
<reference evidence="4 5" key="1">
    <citation type="submission" date="2020-06" db="EMBL/GenBank/DDBJ databases">
        <authorList>
            <person name="Li R."/>
            <person name="Bekaert M."/>
        </authorList>
    </citation>
    <scope>NUCLEOTIDE SEQUENCE [LARGE SCALE GENOMIC DNA]</scope>
    <source>
        <strain evidence="5">wild</strain>
    </source>
</reference>
<dbReference type="PANTHER" id="PTHR14096:SF28">
    <property type="entry name" value="APOLIPOPROTEIN L, 1-RELATED"/>
    <property type="match status" value="1"/>
</dbReference>
<dbReference type="EMBL" id="CACVKT020007664">
    <property type="protein sequence ID" value="CAC5409996.1"/>
    <property type="molecule type" value="Genomic_DNA"/>
</dbReference>
<accession>A0A6J8DPK8</accession>
<dbReference type="GO" id="GO:0016020">
    <property type="term" value="C:membrane"/>
    <property type="evidence" value="ECO:0007669"/>
    <property type="project" value="TreeGrafter"/>
</dbReference>
<evidence type="ECO:0000313" key="5">
    <source>
        <dbReference type="Proteomes" id="UP000507470"/>
    </source>
</evidence>
<evidence type="ECO:0000256" key="1">
    <source>
        <dbReference type="ARBA" id="ARBA00010090"/>
    </source>
</evidence>